<evidence type="ECO:0000313" key="3">
    <source>
        <dbReference type="EMBL" id="CAG9794125.1"/>
    </source>
</evidence>
<reference evidence="3" key="1">
    <citation type="submission" date="2021-12" db="EMBL/GenBank/DDBJ databases">
        <authorList>
            <person name="King R."/>
        </authorList>
    </citation>
    <scope>NUCLEOTIDE SEQUENCE</scope>
</reference>
<sequence>MCVRCERARALLCACALALLALLVLVAADETVAGKRTESEFMSPMPFVLGSRYGRSQPRLISPRNDRFFMGSRYGKRSEPPGTLARPLLCAPLGGALYRCAPAPAPIPTLTNYQYSNRRPEESRELREEE</sequence>
<dbReference type="EMBL" id="OU893337">
    <property type="protein sequence ID" value="CAG9794125.1"/>
    <property type="molecule type" value="Genomic_DNA"/>
</dbReference>
<organism evidence="3 4">
    <name type="scientific">Diatraea saccharalis</name>
    <name type="common">sugarcane borer</name>
    <dbReference type="NCBI Taxonomy" id="40085"/>
    <lineage>
        <taxon>Eukaryota</taxon>
        <taxon>Metazoa</taxon>
        <taxon>Ecdysozoa</taxon>
        <taxon>Arthropoda</taxon>
        <taxon>Hexapoda</taxon>
        <taxon>Insecta</taxon>
        <taxon>Pterygota</taxon>
        <taxon>Neoptera</taxon>
        <taxon>Endopterygota</taxon>
        <taxon>Lepidoptera</taxon>
        <taxon>Glossata</taxon>
        <taxon>Ditrysia</taxon>
        <taxon>Pyraloidea</taxon>
        <taxon>Crambidae</taxon>
        <taxon>Crambinae</taxon>
        <taxon>Diatraea</taxon>
    </lineage>
</organism>
<evidence type="ECO:0000313" key="4">
    <source>
        <dbReference type="Proteomes" id="UP001153714"/>
    </source>
</evidence>
<reference evidence="3" key="2">
    <citation type="submission" date="2022-10" db="EMBL/GenBank/DDBJ databases">
        <authorList>
            <consortium name="ENA_rothamsted_submissions"/>
            <consortium name="culmorum"/>
            <person name="King R."/>
        </authorList>
    </citation>
    <scope>NUCLEOTIDE SEQUENCE</scope>
</reference>
<feature type="chain" id="PRO_5040198608" description="RYamide" evidence="2">
    <location>
        <begin position="29"/>
        <end position="130"/>
    </location>
</feature>
<keyword evidence="2" id="KW-0732">Signal</keyword>
<feature type="signal peptide" evidence="2">
    <location>
        <begin position="1"/>
        <end position="28"/>
    </location>
</feature>
<proteinExistence type="predicted"/>
<name>A0A9N9WJH0_9NEOP</name>
<evidence type="ECO:0000256" key="2">
    <source>
        <dbReference type="SAM" id="SignalP"/>
    </source>
</evidence>
<feature type="compositionally biased region" description="Basic and acidic residues" evidence="1">
    <location>
        <begin position="118"/>
        <end position="130"/>
    </location>
</feature>
<dbReference type="AlphaFoldDB" id="A0A9N9WJH0"/>
<dbReference type="Proteomes" id="UP001153714">
    <property type="component" value="Chromosome 6"/>
</dbReference>
<protein>
    <recommendedName>
        <fullName evidence="5">RYamide</fullName>
    </recommendedName>
</protein>
<evidence type="ECO:0008006" key="5">
    <source>
        <dbReference type="Google" id="ProtNLM"/>
    </source>
</evidence>
<feature type="region of interest" description="Disordered" evidence="1">
    <location>
        <begin position="105"/>
        <end position="130"/>
    </location>
</feature>
<accession>A0A9N9WJH0</accession>
<dbReference type="OrthoDB" id="6350276at2759"/>
<gene>
    <name evidence="3" type="ORF">DIATSA_LOCUS11524</name>
</gene>
<keyword evidence="4" id="KW-1185">Reference proteome</keyword>
<evidence type="ECO:0000256" key="1">
    <source>
        <dbReference type="SAM" id="MobiDB-lite"/>
    </source>
</evidence>